<evidence type="ECO:0000256" key="1">
    <source>
        <dbReference type="SAM" id="MobiDB-lite"/>
    </source>
</evidence>
<reference evidence="2 3" key="1">
    <citation type="submission" date="2019-10" db="EMBL/GenBank/DDBJ databases">
        <title>Genomic and transcriptomic insights into the perfect genentic adaptation of a filamentous nitrogen-fixing cyanobacterium to rice fields.</title>
        <authorList>
            <person name="Chen Z."/>
        </authorList>
    </citation>
    <scope>NUCLEOTIDE SEQUENCE [LARGE SCALE GENOMIC DNA]</scope>
    <source>
        <strain evidence="2">CCNUC1</strain>
    </source>
</reference>
<dbReference type="AlphaFoldDB" id="A0A5P8VS08"/>
<dbReference type="EMBL" id="CP045226">
    <property type="protein sequence ID" value="QFS43091.1"/>
    <property type="molecule type" value="Genomic_DNA"/>
</dbReference>
<gene>
    <name evidence="2" type="ORF">GXM_00564</name>
</gene>
<sequence length="59" mass="6663">MGNPNTAVAPQEELPKGFPTPVRTTGGKYANDWLDLRKVFLTQRNESEIFTTHLGLLYQ</sequence>
<dbReference type="KEGG" id="nsh:GXM_00564"/>
<keyword evidence="3" id="KW-1185">Reference proteome</keyword>
<dbReference type="Proteomes" id="UP000326678">
    <property type="component" value="Chromosome Gxm1"/>
</dbReference>
<protein>
    <submittedName>
        <fullName evidence="2">Uncharacterized protein</fullName>
    </submittedName>
</protein>
<feature type="region of interest" description="Disordered" evidence="1">
    <location>
        <begin position="1"/>
        <end position="23"/>
    </location>
</feature>
<name>A0A5P8VS08_9NOSO</name>
<evidence type="ECO:0000313" key="2">
    <source>
        <dbReference type="EMBL" id="QFS43091.1"/>
    </source>
</evidence>
<organism evidence="2 3">
    <name type="scientific">Nostoc sphaeroides CCNUC1</name>
    <dbReference type="NCBI Taxonomy" id="2653204"/>
    <lineage>
        <taxon>Bacteria</taxon>
        <taxon>Bacillati</taxon>
        <taxon>Cyanobacteriota</taxon>
        <taxon>Cyanophyceae</taxon>
        <taxon>Nostocales</taxon>
        <taxon>Nostocaceae</taxon>
        <taxon>Nostoc</taxon>
    </lineage>
</organism>
<evidence type="ECO:0000313" key="3">
    <source>
        <dbReference type="Proteomes" id="UP000326678"/>
    </source>
</evidence>
<accession>A0A5P8VS08</accession>
<proteinExistence type="predicted"/>